<dbReference type="Proteomes" id="UP000002770">
    <property type="component" value="Unassembled WGS sequence"/>
</dbReference>
<dbReference type="SUPFAM" id="SSF101801">
    <property type="entry name" value="Surface presentation of antigens (SPOA)"/>
    <property type="match status" value="1"/>
</dbReference>
<dbReference type="InterPro" id="IPR001543">
    <property type="entry name" value="FliN-like_C"/>
</dbReference>
<dbReference type="InterPro" id="IPR036429">
    <property type="entry name" value="SpoA-like_sf"/>
</dbReference>
<gene>
    <name evidence="2" type="ORF">LDG_7676</name>
</gene>
<name>G9EQX2_9GAMM</name>
<evidence type="ECO:0000259" key="1">
    <source>
        <dbReference type="Pfam" id="PF01052"/>
    </source>
</evidence>
<dbReference type="STRING" id="658187.LDG_7676"/>
<feature type="domain" description="Flagellar motor switch protein FliN-like C-terminal" evidence="1">
    <location>
        <begin position="166"/>
        <end position="229"/>
    </location>
</feature>
<keyword evidence="3" id="KW-1185">Reference proteome</keyword>
<proteinExistence type="predicted"/>
<dbReference type="EMBL" id="JH413832">
    <property type="protein sequence ID" value="EHL30343.1"/>
    <property type="molecule type" value="Genomic_DNA"/>
</dbReference>
<evidence type="ECO:0000313" key="2">
    <source>
        <dbReference type="EMBL" id="EHL30343.1"/>
    </source>
</evidence>
<protein>
    <recommendedName>
        <fullName evidence="1">Flagellar motor switch protein FliN-like C-terminal domain-containing protein</fullName>
    </recommendedName>
</protein>
<dbReference type="AlphaFoldDB" id="G9EQX2"/>
<dbReference type="Gene3D" id="2.30.330.10">
    <property type="entry name" value="SpoA-like"/>
    <property type="match status" value="1"/>
</dbReference>
<reference evidence="2 3" key="1">
    <citation type="journal article" date="2011" name="BMC Genomics">
        <title>Insight into cross-talk between intra-amoebal pathogens.</title>
        <authorList>
            <person name="Gimenez G."/>
            <person name="Bertelli C."/>
            <person name="Moliner C."/>
            <person name="Robert C."/>
            <person name="Raoult D."/>
            <person name="Fournier P.E."/>
            <person name="Greub G."/>
        </authorList>
    </citation>
    <scope>NUCLEOTIDE SEQUENCE [LARGE SCALE GENOMIC DNA]</scope>
    <source>
        <strain evidence="2 3">LLAP12</strain>
    </source>
</reference>
<organism evidence="2 3">
    <name type="scientific">Legionella drancourtii LLAP12</name>
    <dbReference type="NCBI Taxonomy" id="658187"/>
    <lineage>
        <taxon>Bacteria</taxon>
        <taxon>Pseudomonadati</taxon>
        <taxon>Pseudomonadota</taxon>
        <taxon>Gammaproteobacteria</taxon>
        <taxon>Legionellales</taxon>
        <taxon>Legionellaceae</taxon>
        <taxon>Legionella</taxon>
    </lineage>
</organism>
<dbReference type="HOGENOM" id="CLU_1165348_0_0_6"/>
<dbReference type="InParanoid" id="G9EQX2"/>
<dbReference type="eggNOG" id="ENOG5030Z56">
    <property type="taxonomic scope" value="Bacteria"/>
</dbReference>
<dbReference type="RefSeq" id="WP_006871578.1">
    <property type="nucleotide sequence ID" value="NZ_JH413832.1"/>
</dbReference>
<sequence>MKPYRLINASELQALNQHFSQVVADWNEEYALMPLSLQLSPTPKDYKVLKAQRLQEASDDLAMVAGDYLTVLNYALFNCDKPSFHATSQKLGLSLLSALCKSELCTLQQNTGEISDWFYAGSTSLLLSLSCAQSHFTLALNPNWVYQQLPKKKTLVMLDSLDEALAEHTVKLCLELLPSKLSVNHLAGIQVGDVLSTTHPLSTPLRLICGNELLAQAELGYSAHHKSIVLKRSS</sequence>
<accession>G9EQX2</accession>
<dbReference type="Pfam" id="PF01052">
    <property type="entry name" value="FliMN_C"/>
    <property type="match status" value="1"/>
</dbReference>
<dbReference type="OrthoDB" id="5653393at2"/>
<evidence type="ECO:0000313" key="3">
    <source>
        <dbReference type="Proteomes" id="UP000002770"/>
    </source>
</evidence>